<evidence type="ECO:0000256" key="1">
    <source>
        <dbReference type="ARBA" id="ARBA00022574"/>
    </source>
</evidence>
<dbReference type="EMBL" id="JAOPGA020001475">
    <property type="protein sequence ID" value="KAL0488810.1"/>
    <property type="molecule type" value="Genomic_DNA"/>
</dbReference>
<keyword evidence="6" id="KW-1185">Reference proteome</keyword>
<gene>
    <name evidence="5" type="ORF">AKO1_003869</name>
</gene>
<accession>A0AAW2ZH99</accession>
<evidence type="ECO:0000313" key="5">
    <source>
        <dbReference type="EMBL" id="KAL0488810.1"/>
    </source>
</evidence>
<dbReference type="GO" id="GO:0120330">
    <property type="term" value="C:rixosome complex"/>
    <property type="evidence" value="ECO:0007669"/>
    <property type="project" value="TreeGrafter"/>
</dbReference>
<feature type="region of interest" description="Disordered" evidence="4">
    <location>
        <begin position="414"/>
        <end position="596"/>
    </location>
</feature>
<dbReference type="PROSITE" id="PS50082">
    <property type="entry name" value="WD_REPEATS_2"/>
    <property type="match status" value="1"/>
</dbReference>
<feature type="repeat" description="WD" evidence="3">
    <location>
        <begin position="243"/>
        <end position="284"/>
    </location>
</feature>
<evidence type="ECO:0000256" key="2">
    <source>
        <dbReference type="ARBA" id="ARBA00022737"/>
    </source>
</evidence>
<dbReference type="PROSITE" id="PS00678">
    <property type="entry name" value="WD_REPEATS_1"/>
    <property type="match status" value="1"/>
</dbReference>
<dbReference type="InterPro" id="IPR001680">
    <property type="entry name" value="WD40_rpt"/>
</dbReference>
<protein>
    <submittedName>
        <fullName evidence="5">Wdr18</fullName>
    </submittedName>
</protein>
<dbReference type="Pfam" id="PF00400">
    <property type="entry name" value="WD40"/>
    <property type="match status" value="1"/>
</dbReference>
<evidence type="ECO:0000256" key="3">
    <source>
        <dbReference type="PROSITE-ProRule" id="PRU00221"/>
    </source>
</evidence>
<reference evidence="5 6" key="1">
    <citation type="submission" date="2024-03" db="EMBL/GenBank/DDBJ databases">
        <title>The Acrasis kona genome and developmental transcriptomes reveal deep origins of eukaryotic multicellular pathways.</title>
        <authorList>
            <person name="Sheikh S."/>
            <person name="Fu C.-J."/>
            <person name="Brown M.W."/>
            <person name="Baldauf S.L."/>
        </authorList>
    </citation>
    <scope>NUCLEOTIDE SEQUENCE [LARGE SCALE GENOMIC DNA]</scope>
    <source>
        <strain evidence="5 6">ATCC MYA-3509</strain>
    </source>
</reference>
<feature type="compositionally biased region" description="Basic and acidic residues" evidence="4">
    <location>
        <begin position="587"/>
        <end position="596"/>
    </location>
</feature>
<evidence type="ECO:0000313" key="6">
    <source>
        <dbReference type="Proteomes" id="UP001431209"/>
    </source>
</evidence>
<dbReference type="PROSITE" id="PS50294">
    <property type="entry name" value="WD_REPEATS_REGION"/>
    <property type="match status" value="1"/>
</dbReference>
<dbReference type="SMART" id="SM00320">
    <property type="entry name" value="WD40"/>
    <property type="match status" value="5"/>
</dbReference>
<dbReference type="SUPFAM" id="SSF50978">
    <property type="entry name" value="WD40 repeat-like"/>
    <property type="match status" value="1"/>
</dbReference>
<sequence>MRDQQYLVCAQIDRPSISIYDIRREEPLYVCSLAEKITCVETYGKYCFGGSESGAIYVWDVTSGELIRRCEAHLRAIECIVVQNGFIVTGGSDTIIYVFSLTELLDVRTDPSSKIAPLHSITSHALSLSSIKVTLKHIISTSLDRTVKIHDLATATELLSITFPSGVLCVCVDSSEHIIRAGCANGNIYEVNLYPNVPTFITDDDETSEEQGAVAIRTSTSMTGTQSISVETSSSRRNKCRTYTAHTDAVNDISLTVDGRYMTSCSKDGRALVWDTRSGQLLYPFKKHMIGATDVEVSNSITVTFSMSKHVQKLPRPLARPFKKFMLSESNQHLVTVDRVNFDILQKEETFDVLTAAWHESRRTVAPKNSQPKSNDEKITKLKNKIKLLEETNEKQRALNDELDQLVHTLASAQEKKKTVKPTPTRYYDNTVNKDDDDDDEKVGVNIFQDNNDIPSDDYQSSSDDDSDEDYEKRYRGAEYDNDSEDEELIQEEDDGDDHDDDEEEINVVSLGSDFATTQPVSSSDDEQEEENDKPRGSHYFTHYNESSDEEDKKSKKPSKPIVEKNQNKQVEFKFNFTPEEEEDQESIQKDHVTSKNEKRLEKIKHFKYVLDQLKSAPKTKLNLDKSLIRNITKKRKLNIMDDDDDDAGPVNDEEEQQEWIRRTRKKIALKSRLEELSKNKKK</sequence>
<dbReference type="GO" id="GO:0005656">
    <property type="term" value="C:nuclear pre-replicative complex"/>
    <property type="evidence" value="ECO:0007669"/>
    <property type="project" value="TreeGrafter"/>
</dbReference>
<dbReference type="InterPro" id="IPR015943">
    <property type="entry name" value="WD40/YVTN_repeat-like_dom_sf"/>
</dbReference>
<keyword evidence="1 3" id="KW-0853">WD repeat</keyword>
<organism evidence="5 6">
    <name type="scientific">Acrasis kona</name>
    <dbReference type="NCBI Taxonomy" id="1008807"/>
    <lineage>
        <taxon>Eukaryota</taxon>
        <taxon>Discoba</taxon>
        <taxon>Heterolobosea</taxon>
        <taxon>Tetramitia</taxon>
        <taxon>Eutetramitia</taxon>
        <taxon>Acrasidae</taxon>
        <taxon>Acrasis</taxon>
    </lineage>
</organism>
<dbReference type="Gene3D" id="2.130.10.10">
    <property type="entry name" value="YVTN repeat-like/Quinoprotein amine dehydrogenase"/>
    <property type="match status" value="2"/>
</dbReference>
<dbReference type="InterPro" id="IPR036322">
    <property type="entry name" value="WD40_repeat_dom_sf"/>
</dbReference>
<evidence type="ECO:0000256" key="4">
    <source>
        <dbReference type="SAM" id="MobiDB-lite"/>
    </source>
</evidence>
<dbReference type="InterPro" id="IPR019775">
    <property type="entry name" value="WD40_repeat_CS"/>
</dbReference>
<dbReference type="Proteomes" id="UP001431209">
    <property type="component" value="Unassembled WGS sequence"/>
</dbReference>
<dbReference type="InterPro" id="IPR045227">
    <property type="entry name" value="WDR18/Ipi3/RID3"/>
</dbReference>
<dbReference type="GO" id="GO:0006261">
    <property type="term" value="P:DNA-templated DNA replication"/>
    <property type="evidence" value="ECO:0007669"/>
    <property type="project" value="TreeGrafter"/>
</dbReference>
<dbReference type="PANTHER" id="PTHR18763:SF0">
    <property type="entry name" value="WD REPEAT-CONTAINING PROTEIN 18"/>
    <property type="match status" value="1"/>
</dbReference>
<comment type="caution">
    <text evidence="5">The sequence shown here is derived from an EMBL/GenBank/DDBJ whole genome shotgun (WGS) entry which is preliminary data.</text>
</comment>
<proteinExistence type="predicted"/>
<dbReference type="PANTHER" id="PTHR18763">
    <property type="entry name" value="WD-REPEAT PROTEIN 18"/>
    <property type="match status" value="1"/>
</dbReference>
<feature type="compositionally biased region" description="Acidic residues" evidence="4">
    <location>
        <begin position="480"/>
        <end position="506"/>
    </location>
</feature>
<keyword evidence="2" id="KW-0677">Repeat</keyword>
<dbReference type="GO" id="GO:0006364">
    <property type="term" value="P:rRNA processing"/>
    <property type="evidence" value="ECO:0007669"/>
    <property type="project" value="TreeGrafter"/>
</dbReference>
<dbReference type="AlphaFoldDB" id="A0AAW2ZH99"/>
<name>A0AAW2ZH99_9EUKA</name>